<dbReference type="KEGG" id="mmes:MMSR116_30415"/>
<dbReference type="RefSeq" id="WP_010684606.1">
    <property type="nucleotide sequence ID" value="NZ_CP043538.1"/>
</dbReference>
<evidence type="ECO:0008006" key="3">
    <source>
        <dbReference type="Google" id="ProtNLM"/>
    </source>
</evidence>
<evidence type="ECO:0000313" key="1">
    <source>
        <dbReference type="EMBL" id="QGY05731.1"/>
    </source>
</evidence>
<reference evidence="1 2" key="2">
    <citation type="journal article" date="2013" name="Genome Announc.">
        <title>Draft Genome Sequence of Methylobacterium mesophilicum Strain SR1.6/6, Isolated from Citrus sinensis.</title>
        <authorList>
            <person name="Marinho Almeida D."/>
            <person name="Dini-Andreote F."/>
            <person name="Camargo Neves A.A."/>
            <person name="Juca Ramos R.T."/>
            <person name="Andreote F.D."/>
            <person name="Carneiro A.R."/>
            <person name="Oliveira de Souza Lima A."/>
            <person name="Caracciolo Gomes de Sa P.H."/>
            <person name="Ribeiro Barbosa M.S."/>
            <person name="Araujo W.L."/>
            <person name="Silva A."/>
        </authorList>
    </citation>
    <scope>NUCLEOTIDE SEQUENCE [LARGE SCALE GENOMIC DNA]</scope>
    <source>
        <strain evidence="1 2">SR1.6/6</strain>
    </source>
</reference>
<reference evidence="1 2" key="1">
    <citation type="journal article" date="2012" name="Genet. Mol. Biol.">
        <title>Analysis of 16S rRNA and mxaF genes revealing insights into Methylobacterium niche-specific plant association.</title>
        <authorList>
            <person name="Dourado M.N."/>
            <person name="Andreote F.D."/>
            <person name="Dini-Andreote F."/>
            <person name="Conti R."/>
            <person name="Araujo J.M."/>
            <person name="Araujo W.L."/>
        </authorList>
    </citation>
    <scope>NUCLEOTIDE SEQUENCE [LARGE SCALE GENOMIC DNA]</scope>
    <source>
        <strain evidence="1 2">SR1.6/6</strain>
    </source>
</reference>
<gene>
    <name evidence="1" type="ORF">MMSR116_30415</name>
</gene>
<name>A0A6B9FT13_9HYPH</name>
<dbReference type="Proteomes" id="UP000012488">
    <property type="component" value="Chromosome"/>
</dbReference>
<dbReference type="OrthoDB" id="9950265at2"/>
<proteinExistence type="predicted"/>
<dbReference type="EMBL" id="CP043538">
    <property type="protein sequence ID" value="QGY05731.1"/>
    <property type="molecule type" value="Genomic_DNA"/>
</dbReference>
<dbReference type="AlphaFoldDB" id="A0A6B9FT13"/>
<accession>A0A6B9FT13</accession>
<protein>
    <recommendedName>
        <fullName evidence="3">Ribbon-helix-helix protein, CopG family</fullName>
    </recommendedName>
</protein>
<organism evidence="1 2">
    <name type="scientific">Methylobacterium mesophilicum SR1.6/6</name>
    <dbReference type="NCBI Taxonomy" id="908290"/>
    <lineage>
        <taxon>Bacteria</taxon>
        <taxon>Pseudomonadati</taxon>
        <taxon>Pseudomonadota</taxon>
        <taxon>Alphaproteobacteria</taxon>
        <taxon>Hyphomicrobiales</taxon>
        <taxon>Methylobacteriaceae</taxon>
        <taxon>Methylobacterium</taxon>
    </lineage>
</organism>
<sequence>MGRDSTVIQVRTDSRLRTAFTEAVQREHTTTSDVLRQLMQQYVRDSLRREAARQSRVVTAAPDAAESLALIEDVQDLDDA</sequence>
<evidence type="ECO:0000313" key="2">
    <source>
        <dbReference type="Proteomes" id="UP000012488"/>
    </source>
</evidence>